<dbReference type="NCBIfam" id="TIGR02224">
    <property type="entry name" value="recomb_XerC"/>
    <property type="match status" value="1"/>
</dbReference>
<evidence type="ECO:0000256" key="2">
    <source>
        <dbReference type="ARBA" id="ARBA00006657"/>
    </source>
</evidence>
<evidence type="ECO:0000256" key="6">
    <source>
        <dbReference type="ARBA" id="ARBA00022829"/>
    </source>
</evidence>
<evidence type="ECO:0000256" key="3">
    <source>
        <dbReference type="ARBA" id="ARBA00015804"/>
    </source>
</evidence>
<dbReference type="Proteomes" id="UP000636949">
    <property type="component" value="Unassembled WGS sequence"/>
</dbReference>
<dbReference type="Pfam" id="PF00589">
    <property type="entry name" value="Phage_integrase"/>
    <property type="match status" value="1"/>
</dbReference>
<feature type="domain" description="Tyr recombinase" evidence="12">
    <location>
        <begin position="105"/>
        <end position="283"/>
    </location>
</feature>
<protein>
    <recommendedName>
        <fullName evidence="3 11">Tyrosine recombinase XerC</fullName>
    </recommendedName>
</protein>
<evidence type="ECO:0000256" key="7">
    <source>
        <dbReference type="ARBA" id="ARBA00022908"/>
    </source>
</evidence>
<dbReference type="Gene3D" id="1.10.150.130">
    <property type="match status" value="1"/>
</dbReference>
<keyword evidence="7 11" id="KW-0229">DNA integration</keyword>
<accession>A0A8J3E947</accession>
<dbReference type="PROSITE" id="PS51898">
    <property type="entry name" value="TYR_RECOMBINASE"/>
    <property type="match status" value="1"/>
</dbReference>
<comment type="similarity">
    <text evidence="2 11">Belongs to the 'phage' integrase family. XerC subfamily.</text>
</comment>
<sequence>MNSELNNFLHHLKFERNYSDLTIDAYQRDLHGFDVFLQSKDRVLAESTSQEIKLWLKTLHSQGISPKSIQRKLSAVKSFFRYLLSNEIIIEDPSYAIKAPKSPKKLPKTLDVDQMQQVLDYQSDDDLELRDLAMLEVIYSSGLRLSELAQLRFEQIDFSQKTIRVFGKGSKERIVPIGDKAISAMNRWLNIRQSLNCAHDYLFTTLKGTPIQARSIQKRFEKFALEHAPKHIHPHMLRHAFASHLLESSRDLVAVQNLLGHSDISTTQIYTHLDFQQLASVYDQTHPRAKRKK</sequence>
<keyword evidence="4 11" id="KW-0963">Cytoplasm</keyword>
<dbReference type="NCBIfam" id="NF040815">
    <property type="entry name" value="recomb_XerA_Arch"/>
    <property type="match status" value="1"/>
</dbReference>
<dbReference type="HAMAP" id="MF_01808">
    <property type="entry name" value="Recomb_XerC_XerD"/>
    <property type="match status" value="1"/>
</dbReference>
<dbReference type="EMBL" id="BMJS01000020">
    <property type="protein sequence ID" value="GGG00655.1"/>
    <property type="molecule type" value="Genomic_DNA"/>
</dbReference>
<dbReference type="NCBIfam" id="NF001399">
    <property type="entry name" value="PRK00283.1"/>
    <property type="match status" value="1"/>
</dbReference>
<dbReference type="Gene3D" id="1.10.443.10">
    <property type="entry name" value="Intergrase catalytic core"/>
    <property type="match status" value="1"/>
</dbReference>
<dbReference type="InterPro" id="IPR011010">
    <property type="entry name" value="DNA_brk_join_enz"/>
</dbReference>
<reference evidence="14" key="2">
    <citation type="submission" date="2020-09" db="EMBL/GenBank/DDBJ databases">
        <authorList>
            <person name="Sun Q."/>
            <person name="Zhou Y."/>
        </authorList>
    </citation>
    <scope>NUCLEOTIDE SEQUENCE</scope>
    <source>
        <strain evidence="14">CGMCC 1.15758</strain>
    </source>
</reference>
<evidence type="ECO:0000256" key="11">
    <source>
        <dbReference type="HAMAP-Rule" id="MF_01808"/>
    </source>
</evidence>
<dbReference type="InterPro" id="IPR004107">
    <property type="entry name" value="Integrase_SAM-like_N"/>
</dbReference>
<keyword evidence="6 11" id="KW-0159">Chromosome partition</keyword>
<dbReference type="GO" id="GO:0003677">
    <property type="term" value="F:DNA binding"/>
    <property type="evidence" value="ECO:0007669"/>
    <property type="project" value="UniProtKB-UniRule"/>
</dbReference>
<evidence type="ECO:0000256" key="5">
    <source>
        <dbReference type="ARBA" id="ARBA00022618"/>
    </source>
</evidence>
<dbReference type="GO" id="GO:0007059">
    <property type="term" value="P:chromosome segregation"/>
    <property type="evidence" value="ECO:0007669"/>
    <property type="project" value="UniProtKB-UniRule"/>
</dbReference>
<feature type="active site" evidence="11">
    <location>
        <position position="144"/>
    </location>
</feature>
<comment type="subunit">
    <text evidence="11">Forms a cyclic heterotetrameric complex composed of two molecules of XerC and two molecules of XerD.</text>
</comment>
<keyword evidence="15" id="KW-1185">Reference proteome</keyword>
<dbReference type="SUPFAM" id="SSF56349">
    <property type="entry name" value="DNA breaking-rejoining enzymes"/>
    <property type="match status" value="1"/>
</dbReference>
<evidence type="ECO:0000313" key="14">
    <source>
        <dbReference type="EMBL" id="GGG00655.1"/>
    </source>
</evidence>
<comment type="caution">
    <text evidence="14">The sequence shown here is derived from an EMBL/GenBank/DDBJ whole genome shotgun (WGS) entry which is preliminary data.</text>
</comment>
<dbReference type="Pfam" id="PF02899">
    <property type="entry name" value="Phage_int_SAM_1"/>
    <property type="match status" value="1"/>
</dbReference>
<name>A0A8J3E947_9GAMM</name>
<evidence type="ECO:0000259" key="12">
    <source>
        <dbReference type="PROSITE" id="PS51898"/>
    </source>
</evidence>
<dbReference type="PANTHER" id="PTHR30349">
    <property type="entry name" value="PHAGE INTEGRASE-RELATED"/>
    <property type="match status" value="1"/>
</dbReference>
<dbReference type="PROSITE" id="PS51900">
    <property type="entry name" value="CB"/>
    <property type="match status" value="1"/>
</dbReference>
<dbReference type="RefSeq" id="WP_117003027.1">
    <property type="nucleotide sequence ID" value="NZ_BMJS01000020.1"/>
</dbReference>
<feature type="active site" evidence="11">
    <location>
        <position position="235"/>
    </location>
</feature>
<comment type="subcellular location">
    <subcellularLocation>
        <location evidence="1 11">Cytoplasm</location>
    </subcellularLocation>
</comment>
<feature type="active site" evidence="11">
    <location>
        <position position="168"/>
    </location>
</feature>
<keyword evidence="5 11" id="KW-0132">Cell division</keyword>
<reference evidence="14" key="1">
    <citation type="journal article" date="2014" name="Int. J. Syst. Evol. Microbiol.">
        <title>Complete genome sequence of Corynebacterium casei LMG S-19264T (=DSM 44701T), isolated from a smear-ripened cheese.</title>
        <authorList>
            <consortium name="US DOE Joint Genome Institute (JGI-PGF)"/>
            <person name="Walter F."/>
            <person name="Albersmeier A."/>
            <person name="Kalinowski J."/>
            <person name="Ruckert C."/>
        </authorList>
    </citation>
    <scope>NUCLEOTIDE SEQUENCE</scope>
    <source>
        <strain evidence="14">CGMCC 1.15758</strain>
    </source>
</reference>
<dbReference type="PANTHER" id="PTHR30349:SF81">
    <property type="entry name" value="TYROSINE RECOMBINASE XERC"/>
    <property type="match status" value="1"/>
</dbReference>
<feature type="domain" description="Core-binding (CB)" evidence="13">
    <location>
        <begin position="1"/>
        <end position="84"/>
    </location>
</feature>
<feature type="active site" evidence="11">
    <location>
        <position position="261"/>
    </location>
</feature>
<organism evidence="14 15">
    <name type="scientific">Cysteiniphilum litorale</name>
    <dbReference type="NCBI Taxonomy" id="2056700"/>
    <lineage>
        <taxon>Bacteria</taxon>
        <taxon>Pseudomonadati</taxon>
        <taxon>Pseudomonadota</taxon>
        <taxon>Gammaproteobacteria</taxon>
        <taxon>Thiotrichales</taxon>
        <taxon>Fastidiosibacteraceae</taxon>
        <taxon>Cysteiniphilum</taxon>
    </lineage>
</organism>
<keyword evidence="9 11" id="KW-0233">DNA recombination</keyword>
<feature type="active site" evidence="11">
    <location>
        <position position="238"/>
    </location>
</feature>
<dbReference type="InterPro" id="IPR050090">
    <property type="entry name" value="Tyrosine_recombinase_XerCD"/>
</dbReference>
<dbReference type="GO" id="GO:0006313">
    <property type="term" value="P:DNA transposition"/>
    <property type="evidence" value="ECO:0007669"/>
    <property type="project" value="UniProtKB-UniRule"/>
</dbReference>
<dbReference type="AlphaFoldDB" id="A0A8J3E947"/>
<dbReference type="InterPro" id="IPR044068">
    <property type="entry name" value="CB"/>
</dbReference>
<evidence type="ECO:0000256" key="10">
    <source>
        <dbReference type="ARBA" id="ARBA00023306"/>
    </source>
</evidence>
<dbReference type="InterPro" id="IPR023009">
    <property type="entry name" value="Tyrosine_recombinase_XerC/XerD"/>
</dbReference>
<evidence type="ECO:0000256" key="8">
    <source>
        <dbReference type="ARBA" id="ARBA00023125"/>
    </source>
</evidence>
<feature type="active site" description="O-(3'-phospho-DNA)-tyrosine intermediate" evidence="11">
    <location>
        <position position="270"/>
    </location>
</feature>
<dbReference type="GO" id="GO:0009037">
    <property type="term" value="F:tyrosine-based site-specific recombinase activity"/>
    <property type="evidence" value="ECO:0007669"/>
    <property type="project" value="UniProtKB-UniRule"/>
</dbReference>
<dbReference type="InterPro" id="IPR002104">
    <property type="entry name" value="Integrase_catalytic"/>
</dbReference>
<proteinExistence type="inferred from homology"/>
<evidence type="ECO:0000256" key="4">
    <source>
        <dbReference type="ARBA" id="ARBA00022490"/>
    </source>
</evidence>
<dbReference type="InterPro" id="IPR010998">
    <property type="entry name" value="Integrase_recombinase_N"/>
</dbReference>
<dbReference type="InterPro" id="IPR013762">
    <property type="entry name" value="Integrase-like_cat_sf"/>
</dbReference>
<evidence type="ECO:0000256" key="9">
    <source>
        <dbReference type="ARBA" id="ARBA00023172"/>
    </source>
</evidence>
<gene>
    <name evidence="11 14" type="primary">xerC</name>
    <name evidence="14" type="ORF">GCM10010995_17520</name>
</gene>
<comment type="function">
    <text evidence="11">Site-specific tyrosine recombinase, which acts by catalyzing the cutting and rejoining of the recombining DNA molecules. The XerC-XerD complex is essential to convert dimers of the bacterial chromosome into monomers to permit their segregation at cell division. It also contributes to the segregational stability of plasmids.</text>
</comment>
<dbReference type="CDD" id="cd00798">
    <property type="entry name" value="INT_XerDC_C"/>
    <property type="match status" value="1"/>
</dbReference>
<keyword evidence="8 11" id="KW-0238">DNA-binding</keyword>
<evidence type="ECO:0000259" key="13">
    <source>
        <dbReference type="PROSITE" id="PS51900"/>
    </source>
</evidence>
<evidence type="ECO:0000256" key="1">
    <source>
        <dbReference type="ARBA" id="ARBA00004496"/>
    </source>
</evidence>
<keyword evidence="10 11" id="KW-0131">Cell cycle</keyword>
<dbReference type="GO" id="GO:0051301">
    <property type="term" value="P:cell division"/>
    <property type="evidence" value="ECO:0007669"/>
    <property type="project" value="UniProtKB-UniRule"/>
</dbReference>
<dbReference type="InterPro" id="IPR011931">
    <property type="entry name" value="Recomb_XerC"/>
</dbReference>
<evidence type="ECO:0000313" key="15">
    <source>
        <dbReference type="Proteomes" id="UP000636949"/>
    </source>
</evidence>
<dbReference type="GO" id="GO:0005737">
    <property type="term" value="C:cytoplasm"/>
    <property type="evidence" value="ECO:0007669"/>
    <property type="project" value="UniProtKB-SubCell"/>
</dbReference>
<dbReference type="OrthoDB" id="9801717at2"/>